<dbReference type="InterPro" id="IPR011547">
    <property type="entry name" value="SLC26A/SulP_dom"/>
</dbReference>
<organism evidence="8 9">
    <name type="scientific">Virgisporangium aliadipatigenens</name>
    <dbReference type="NCBI Taxonomy" id="741659"/>
    <lineage>
        <taxon>Bacteria</taxon>
        <taxon>Bacillati</taxon>
        <taxon>Actinomycetota</taxon>
        <taxon>Actinomycetes</taxon>
        <taxon>Micromonosporales</taxon>
        <taxon>Micromonosporaceae</taxon>
        <taxon>Virgisporangium</taxon>
    </lineage>
</organism>
<dbReference type="Gene3D" id="3.30.750.24">
    <property type="entry name" value="STAS domain"/>
    <property type="match status" value="1"/>
</dbReference>
<feature type="transmembrane region" description="Helical" evidence="6">
    <location>
        <begin position="185"/>
        <end position="203"/>
    </location>
</feature>
<dbReference type="RefSeq" id="WP_203904841.1">
    <property type="nucleotide sequence ID" value="NZ_BOPF01000048.1"/>
</dbReference>
<proteinExistence type="predicted"/>
<reference evidence="8" key="1">
    <citation type="submission" date="2021-01" db="EMBL/GenBank/DDBJ databases">
        <title>Whole genome shotgun sequence of Virgisporangium aliadipatigenens NBRC 105644.</title>
        <authorList>
            <person name="Komaki H."/>
            <person name="Tamura T."/>
        </authorList>
    </citation>
    <scope>NUCLEOTIDE SEQUENCE</scope>
    <source>
        <strain evidence="8">NBRC 105644</strain>
    </source>
</reference>
<evidence type="ECO:0000259" key="7">
    <source>
        <dbReference type="PROSITE" id="PS50801"/>
    </source>
</evidence>
<gene>
    <name evidence="8" type="ORF">Val02_83250</name>
</gene>
<dbReference type="Pfam" id="PF00916">
    <property type="entry name" value="Sulfate_transp"/>
    <property type="match status" value="1"/>
</dbReference>
<keyword evidence="2 6" id="KW-0812">Transmembrane</keyword>
<accession>A0A8J3YT80</accession>
<evidence type="ECO:0000256" key="1">
    <source>
        <dbReference type="ARBA" id="ARBA00004141"/>
    </source>
</evidence>
<evidence type="ECO:0000256" key="3">
    <source>
        <dbReference type="ARBA" id="ARBA00022989"/>
    </source>
</evidence>
<dbReference type="PROSITE" id="PS50801">
    <property type="entry name" value="STAS"/>
    <property type="match status" value="1"/>
</dbReference>
<dbReference type="Proteomes" id="UP000619260">
    <property type="component" value="Unassembled WGS sequence"/>
</dbReference>
<keyword evidence="3 6" id="KW-1133">Transmembrane helix</keyword>
<dbReference type="CDD" id="cd07042">
    <property type="entry name" value="STAS_SulP_like_sulfate_transporter"/>
    <property type="match status" value="1"/>
</dbReference>
<evidence type="ECO:0000256" key="5">
    <source>
        <dbReference type="SAM" id="MobiDB-lite"/>
    </source>
</evidence>
<evidence type="ECO:0000313" key="8">
    <source>
        <dbReference type="EMBL" id="GIJ51439.1"/>
    </source>
</evidence>
<comment type="subcellular location">
    <subcellularLocation>
        <location evidence="1">Membrane</location>
        <topology evidence="1">Multi-pass membrane protein</topology>
    </subcellularLocation>
</comment>
<feature type="transmembrane region" description="Helical" evidence="6">
    <location>
        <begin position="335"/>
        <end position="365"/>
    </location>
</feature>
<feature type="domain" description="STAS" evidence="7">
    <location>
        <begin position="444"/>
        <end position="547"/>
    </location>
</feature>
<dbReference type="InterPro" id="IPR036513">
    <property type="entry name" value="STAS_dom_sf"/>
</dbReference>
<evidence type="ECO:0000256" key="6">
    <source>
        <dbReference type="SAM" id="Phobius"/>
    </source>
</evidence>
<sequence>MKAAAVVRVAERVGALLPQRADWVAARRAPRRDLVAGLTVAVVALPLALAFGVSSGLGAQAGLVTAVVAGAVAAVFGGSNLQVSGPTGAMTVVLVPVVVRFGATGVLMVGVLAGLVLMGLALARLGRYVRYLPTPVIEGFTAGIAVVIALQQVPAALGVTDAHGEKVWAVAADAATRFATHPHPAPIAVALGVAAVMLLGARWRPGLPFSLIAVAAATGLAQAVPLNLARIGTLPAGLPTPSLEFLDPHAVAALVPSALAVAALAALESLLSATVADAMSVGEQHDPDRELFGQGLANVIVPVFGGIPATAAIARTAVNVRAGAGSKLASLTHALALAVIILAAAPLVSHIPLAALAGVLLATTVRMVEASALLALARSTRGDAVVLALTFTVTVALDLVTAVAVGLGVAVVLALRAVARTARLEQVPLEPGDHSAEEHQLLAEHIVAYRLDGPLFFAAAHHFLLELTEVADVRVVILRMSRVSTIDSTGAHVLGDAITRLQRRGITVLLSGIAPDHEQILTTLGVGDQLRRNGQVFPDTPTAIAHARTQLLNPAPHGREPHAGSDAAKPVQARAHRPRP</sequence>
<dbReference type="GO" id="GO:0055085">
    <property type="term" value="P:transmembrane transport"/>
    <property type="evidence" value="ECO:0007669"/>
    <property type="project" value="InterPro"/>
</dbReference>
<feature type="transmembrane region" description="Helical" evidence="6">
    <location>
        <begin position="385"/>
        <end position="415"/>
    </location>
</feature>
<evidence type="ECO:0000256" key="4">
    <source>
        <dbReference type="ARBA" id="ARBA00023136"/>
    </source>
</evidence>
<dbReference type="PANTHER" id="PTHR11814">
    <property type="entry name" value="SULFATE TRANSPORTER"/>
    <property type="match status" value="1"/>
</dbReference>
<keyword evidence="9" id="KW-1185">Reference proteome</keyword>
<keyword evidence="4 6" id="KW-0472">Membrane</keyword>
<evidence type="ECO:0000256" key="2">
    <source>
        <dbReference type="ARBA" id="ARBA00022692"/>
    </source>
</evidence>
<comment type="caution">
    <text evidence="8">The sequence shown here is derived from an EMBL/GenBank/DDBJ whole genome shotgun (WGS) entry which is preliminary data.</text>
</comment>
<feature type="transmembrane region" description="Helical" evidence="6">
    <location>
        <begin position="34"/>
        <end position="54"/>
    </location>
</feature>
<dbReference type="AlphaFoldDB" id="A0A8J3YT80"/>
<dbReference type="EMBL" id="BOPF01000048">
    <property type="protein sequence ID" value="GIJ51439.1"/>
    <property type="molecule type" value="Genomic_DNA"/>
</dbReference>
<feature type="transmembrane region" description="Helical" evidence="6">
    <location>
        <begin position="291"/>
        <end position="314"/>
    </location>
</feature>
<name>A0A8J3YT80_9ACTN</name>
<feature type="transmembrane region" description="Helical" evidence="6">
    <location>
        <begin position="101"/>
        <end position="123"/>
    </location>
</feature>
<feature type="transmembrane region" description="Helical" evidence="6">
    <location>
        <begin position="250"/>
        <end position="271"/>
    </location>
</feature>
<dbReference type="Pfam" id="PF01740">
    <property type="entry name" value="STAS"/>
    <property type="match status" value="1"/>
</dbReference>
<protein>
    <submittedName>
        <fullName evidence="8">Sulfate permease</fullName>
    </submittedName>
</protein>
<evidence type="ECO:0000313" key="9">
    <source>
        <dbReference type="Proteomes" id="UP000619260"/>
    </source>
</evidence>
<dbReference type="SUPFAM" id="SSF52091">
    <property type="entry name" value="SpoIIaa-like"/>
    <property type="match status" value="1"/>
</dbReference>
<dbReference type="GO" id="GO:0016020">
    <property type="term" value="C:membrane"/>
    <property type="evidence" value="ECO:0007669"/>
    <property type="project" value="UniProtKB-SubCell"/>
</dbReference>
<feature type="transmembrane region" description="Helical" evidence="6">
    <location>
        <begin position="209"/>
        <end position="229"/>
    </location>
</feature>
<dbReference type="InterPro" id="IPR001902">
    <property type="entry name" value="SLC26A/SulP_fam"/>
</dbReference>
<dbReference type="InterPro" id="IPR002645">
    <property type="entry name" value="STAS_dom"/>
</dbReference>
<feature type="region of interest" description="Disordered" evidence="5">
    <location>
        <begin position="553"/>
        <end position="580"/>
    </location>
</feature>